<evidence type="ECO:0000256" key="1">
    <source>
        <dbReference type="ARBA" id="ARBA00022649"/>
    </source>
</evidence>
<evidence type="ECO:0000313" key="3">
    <source>
        <dbReference type="Proteomes" id="UP001139000"/>
    </source>
</evidence>
<dbReference type="InterPro" id="IPR007712">
    <property type="entry name" value="RelE/ParE_toxin"/>
</dbReference>
<comment type="caution">
    <text evidence="2">The sequence shown here is derived from an EMBL/GenBank/DDBJ whole genome shotgun (WGS) entry which is preliminary data.</text>
</comment>
<gene>
    <name evidence="2" type="ORF">LXM26_22625</name>
</gene>
<name>A0A9X1THC2_9BACT</name>
<evidence type="ECO:0000313" key="2">
    <source>
        <dbReference type="EMBL" id="MCF0064329.1"/>
    </source>
</evidence>
<accession>A0A9X1THC2</accession>
<dbReference type="Proteomes" id="UP001139000">
    <property type="component" value="Unassembled WGS sequence"/>
</dbReference>
<dbReference type="AlphaFoldDB" id="A0A9X1THC2"/>
<reference evidence="2" key="1">
    <citation type="submission" date="2021-12" db="EMBL/GenBank/DDBJ databases">
        <title>Novel species in genus Dyadobacter.</title>
        <authorList>
            <person name="Ma C."/>
        </authorList>
    </citation>
    <scope>NUCLEOTIDE SEQUENCE</scope>
    <source>
        <strain evidence="2">LJ419</strain>
    </source>
</reference>
<dbReference type="EMBL" id="JAJTTC010000007">
    <property type="protein sequence ID" value="MCF0064329.1"/>
    <property type="molecule type" value="Genomic_DNA"/>
</dbReference>
<protein>
    <submittedName>
        <fullName evidence="2">Type II toxin-antitoxin system RelE/ParE family toxin</fullName>
    </submittedName>
</protein>
<dbReference type="InterPro" id="IPR035093">
    <property type="entry name" value="RelE/ParE_toxin_dom_sf"/>
</dbReference>
<sequence length="99" mass="11707">MALEIVWSPRALDNFHGVVSHLEENWFESVIKDFVKRTEHVLHMIADHPNMFRQISEDSLIREAVITKHNLLIYKVTESKVIVLAVYDTRQHPKKKQIF</sequence>
<dbReference type="Gene3D" id="3.30.2310.20">
    <property type="entry name" value="RelE-like"/>
    <property type="match status" value="1"/>
</dbReference>
<organism evidence="2 3">
    <name type="scientific">Dyadobacter chenwenxiniae</name>
    <dbReference type="NCBI Taxonomy" id="2906456"/>
    <lineage>
        <taxon>Bacteria</taxon>
        <taxon>Pseudomonadati</taxon>
        <taxon>Bacteroidota</taxon>
        <taxon>Cytophagia</taxon>
        <taxon>Cytophagales</taxon>
        <taxon>Spirosomataceae</taxon>
        <taxon>Dyadobacter</taxon>
    </lineage>
</organism>
<keyword evidence="3" id="KW-1185">Reference proteome</keyword>
<proteinExistence type="predicted"/>
<keyword evidence="1" id="KW-1277">Toxin-antitoxin system</keyword>
<dbReference type="RefSeq" id="WP_234657264.1">
    <property type="nucleotide sequence ID" value="NZ_CP094997.1"/>
</dbReference>
<dbReference type="Pfam" id="PF05016">
    <property type="entry name" value="ParE_toxin"/>
    <property type="match status" value="1"/>
</dbReference>